<dbReference type="EMBL" id="JAGHKT020000007">
    <property type="protein sequence ID" value="MCM5672501.1"/>
    <property type="molecule type" value="Genomic_DNA"/>
</dbReference>
<gene>
    <name evidence="1" type="ORF">J7T32_006910</name>
</gene>
<keyword evidence="2" id="KW-1185">Reference proteome</keyword>
<organism evidence="1 2">
    <name type="scientific">Staphylococcus hominis</name>
    <dbReference type="NCBI Taxonomy" id="1290"/>
    <lineage>
        <taxon>Bacteria</taxon>
        <taxon>Bacillati</taxon>
        <taxon>Bacillota</taxon>
        <taxon>Bacilli</taxon>
        <taxon>Bacillales</taxon>
        <taxon>Staphylococcaceae</taxon>
        <taxon>Staphylococcus</taxon>
    </lineage>
</organism>
<protein>
    <submittedName>
        <fullName evidence="1">Uncharacterized protein</fullName>
    </submittedName>
</protein>
<name>A0A4Q9WT85_STAHO</name>
<accession>A0A4Q9WT85</accession>
<dbReference type="Proteomes" id="UP000665944">
    <property type="component" value="Unassembled WGS sequence"/>
</dbReference>
<evidence type="ECO:0000313" key="2">
    <source>
        <dbReference type="Proteomes" id="UP000665944"/>
    </source>
</evidence>
<evidence type="ECO:0000313" key="1">
    <source>
        <dbReference type="EMBL" id="MCM5672501.1"/>
    </source>
</evidence>
<dbReference type="AlphaFoldDB" id="A0A4Q9WT85"/>
<dbReference type="RefSeq" id="WP_017175230.1">
    <property type="nucleotide sequence ID" value="NZ_CP014107.1"/>
</dbReference>
<proteinExistence type="predicted"/>
<sequence>MNYLDLYLQHFLKIIIKNNINDYRSLLDDKLQSMERYIKYLKNKKEKINTLIDSLSATLENKYIDMINMYNIKNAQEVHNNEIDLLKQRLDKFEAYYAKIEASIHRCTKERIAAEEQYAIIEQMSYVA</sequence>
<reference evidence="1 2" key="1">
    <citation type="submission" date="2022-06" db="EMBL/GenBank/DDBJ databases">
        <title>Staphylococcus hominis ShoR14 genome sequence.</title>
        <authorList>
            <person name="Yeo C.C."/>
            <person name="Chew C.H."/>
            <person name="Che Hamzah A.M."/>
            <person name="Al-Trad E.I."/>
        </authorList>
    </citation>
    <scope>NUCLEOTIDE SEQUENCE [LARGE SCALE GENOMIC DNA]</scope>
    <source>
        <strain evidence="1 2">ShoR14</strain>
    </source>
</reference>
<comment type="caution">
    <text evidence="1">The sequence shown here is derived from an EMBL/GenBank/DDBJ whole genome shotgun (WGS) entry which is preliminary data.</text>
</comment>